<keyword evidence="1" id="KW-0472">Membrane</keyword>
<proteinExistence type="predicted"/>
<keyword evidence="1" id="KW-1133">Transmembrane helix</keyword>
<keyword evidence="1" id="KW-0812">Transmembrane</keyword>
<gene>
    <name evidence="2" type="ORF">CEV08_06655</name>
</gene>
<evidence type="ECO:0000313" key="3">
    <source>
        <dbReference type="Proteomes" id="UP000230791"/>
    </source>
</evidence>
<organism evidence="2 3">
    <name type="scientific">Bartonella tribocorum</name>
    <dbReference type="NCBI Taxonomy" id="85701"/>
    <lineage>
        <taxon>Bacteria</taxon>
        <taxon>Pseudomonadati</taxon>
        <taxon>Pseudomonadota</taxon>
        <taxon>Alphaproteobacteria</taxon>
        <taxon>Hyphomicrobiales</taxon>
        <taxon>Bartonellaceae</taxon>
        <taxon>Bartonella</taxon>
    </lineage>
</organism>
<protein>
    <submittedName>
        <fullName evidence="2">Uncharacterized protein</fullName>
    </submittedName>
</protein>
<dbReference type="EMBL" id="NJPP01000025">
    <property type="protein sequence ID" value="PIT69153.1"/>
    <property type="molecule type" value="Genomic_DNA"/>
</dbReference>
<dbReference type="AlphaFoldDB" id="A0A2M6USL0"/>
<name>A0A2M6USL0_9HYPH</name>
<dbReference type="RefSeq" id="WP_100130904.1">
    <property type="nucleotide sequence ID" value="NZ_CADDYJ010000030.1"/>
</dbReference>
<evidence type="ECO:0000313" key="2">
    <source>
        <dbReference type="EMBL" id="PIT69153.1"/>
    </source>
</evidence>
<dbReference type="Proteomes" id="UP000230791">
    <property type="component" value="Unassembled WGS sequence"/>
</dbReference>
<comment type="caution">
    <text evidence="2">The sequence shown here is derived from an EMBL/GenBank/DDBJ whole genome shotgun (WGS) entry which is preliminary data.</text>
</comment>
<reference evidence="2 3" key="1">
    <citation type="submission" date="2017-06" db="EMBL/GenBank/DDBJ databases">
        <title>Draft genome of Bartonella tribocorum C635.</title>
        <authorList>
            <person name="Hadjadj L."/>
            <person name="Jiyipong T."/>
            <person name="Diene S.M."/>
            <person name="Morand S."/>
            <person name="Rolain J.-M."/>
        </authorList>
    </citation>
    <scope>NUCLEOTIDE SEQUENCE [LARGE SCALE GENOMIC DNA]</scope>
    <source>
        <strain evidence="2 3">C635</strain>
    </source>
</reference>
<evidence type="ECO:0000256" key="1">
    <source>
        <dbReference type="SAM" id="Phobius"/>
    </source>
</evidence>
<sequence>MLSCIMGLVLGLFHWGVKSLLVVWKVFVKGVVFCAIAALAFRFAYIGAKSIGKIFLTGLVGAVLLKMFLEFLVRERKNTVWQRTLWRLNWFVLC</sequence>
<accession>A0A2M6USL0</accession>
<feature type="transmembrane region" description="Helical" evidence="1">
    <location>
        <begin position="54"/>
        <end position="73"/>
    </location>
</feature>